<dbReference type="AlphaFoldDB" id="A0A1Y6B529"/>
<evidence type="ECO:0000256" key="1">
    <source>
        <dbReference type="SAM" id="Phobius"/>
    </source>
</evidence>
<evidence type="ECO:0000313" key="2">
    <source>
        <dbReference type="EMBL" id="SME92667.1"/>
    </source>
</evidence>
<dbReference type="Pfam" id="PF11902">
    <property type="entry name" value="DUF3422"/>
    <property type="match status" value="1"/>
</dbReference>
<proteinExistence type="predicted"/>
<sequence>MLTLTPHPLRRVLNDEAHARPYASIPSPARLTSLTLYYDYDDASQREALAELAQMLALPAPLGHAAHYTANAGDLTVRWSLHAEFARYTFILSGDFSEPFDRTALDRLPSSWLDRLPGTVLVALHAVLLKGASASTPDEIAARWFGGGELIGSRIGDGNGIAYTDLQLHPDPRLPEGFSRYVVLDEEMGPNQSGRMLQRLFEIETYRMLALLALPIAKEQMRELDRLDVVLRSLTERMGKPDSRDAQLLTELEDLSTRAEQLISESQYRISATRAYYSLVERRIGELRESRLPGMQPFHEFMERRMAPAMGTCDTVVKRQDRLTDRLQRSTALLRTRVEVLHEEQNRALLASMDRRAAMQLRLQETVEGLSVGVLTYYIVSLLSYLLKAIKAAGVHLNTELATGIAIPIVAAAVWYGVRKVRDGLGH</sequence>
<keyword evidence="1" id="KW-1133">Transmembrane helix</keyword>
<dbReference type="InterPro" id="IPR021830">
    <property type="entry name" value="DUF3422"/>
</dbReference>
<dbReference type="RefSeq" id="WP_085274496.1">
    <property type="nucleotide sequence ID" value="NZ_FXAG01000001.1"/>
</dbReference>
<keyword evidence="1" id="KW-0812">Transmembrane</keyword>
<feature type="transmembrane region" description="Helical" evidence="1">
    <location>
        <begin position="369"/>
        <end position="387"/>
    </location>
</feature>
<keyword evidence="3" id="KW-1185">Reference proteome</keyword>
<feature type="transmembrane region" description="Helical" evidence="1">
    <location>
        <begin position="399"/>
        <end position="418"/>
    </location>
</feature>
<dbReference type="EMBL" id="FXAG01000001">
    <property type="protein sequence ID" value="SME92667.1"/>
    <property type="molecule type" value="Genomic_DNA"/>
</dbReference>
<dbReference type="STRING" id="1123014.SAMN02745746_00096"/>
<gene>
    <name evidence="2" type="ORF">SAMN02745746_00096</name>
</gene>
<reference evidence="3" key="1">
    <citation type="submission" date="2017-04" db="EMBL/GenBank/DDBJ databases">
        <authorList>
            <person name="Varghese N."/>
            <person name="Submissions S."/>
        </authorList>
    </citation>
    <scope>NUCLEOTIDE SEQUENCE [LARGE SCALE GENOMIC DNA]</scope>
    <source>
        <strain evidence="3">DSM 22618</strain>
    </source>
</reference>
<protein>
    <submittedName>
        <fullName evidence="2">Uncharacterized membrane-anchored protein</fullName>
    </submittedName>
</protein>
<name>A0A1Y6B529_9NEIS</name>
<accession>A0A1Y6B529</accession>
<organism evidence="2 3">
    <name type="scientific">Pseudogulbenkiania subflava DSM 22618</name>
    <dbReference type="NCBI Taxonomy" id="1123014"/>
    <lineage>
        <taxon>Bacteria</taxon>
        <taxon>Pseudomonadati</taxon>
        <taxon>Pseudomonadota</taxon>
        <taxon>Betaproteobacteria</taxon>
        <taxon>Neisseriales</taxon>
        <taxon>Chromobacteriaceae</taxon>
        <taxon>Pseudogulbenkiania</taxon>
    </lineage>
</organism>
<keyword evidence="1" id="KW-0472">Membrane</keyword>
<dbReference type="Proteomes" id="UP000192920">
    <property type="component" value="Unassembled WGS sequence"/>
</dbReference>
<evidence type="ECO:0000313" key="3">
    <source>
        <dbReference type="Proteomes" id="UP000192920"/>
    </source>
</evidence>